<evidence type="ECO:0000256" key="9">
    <source>
        <dbReference type="ARBA" id="ARBA00022598"/>
    </source>
</evidence>
<keyword evidence="13" id="KW-0460">Magnesium</keyword>
<comment type="subunit">
    <text evidence="4">Tetramer of two alpha and two beta subunits.</text>
</comment>
<dbReference type="SMART" id="SM00874">
    <property type="entry name" value="B5"/>
    <property type="match status" value="1"/>
</dbReference>
<accession>A0A6J6H1W7</accession>
<evidence type="ECO:0000256" key="11">
    <source>
        <dbReference type="ARBA" id="ARBA00022741"/>
    </source>
</evidence>
<dbReference type="SUPFAM" id="SSF54991">
    <property type="entry name" value="Anticodon-binding domain of PheRS"/>
    <property type="match status" value="1"/>
</dbReference>
<feature type="domain" description="B5" evidence="21">
    <location>
        <begin position="403"/>
        <end position="478"/>
    </location>
</feature>
<dbReference type="Gene3D" id="3.30.56.10">
    <property type="match status" value="2"/>
</dbReference>
<dbReference type="Gene3D" id="3.30.70.380">
    <property type="entry name" value="Ferrodoxin-fold anticodon-binding domain"/>
    <property type="match status" value="1"/>
</dbReference>
<evidence type="ECO:0000259" key="20">
    <source>
        <dbReference type="PROSITE" id="PS51447"/>
    </source>
</evidence>
<protein>
    <recommendedName>
        <fullName evidence="6">Phenylalanine--tRNA ligase beta subunit</fullName>
        <ecNumber evidence="5">6.1.1.20</ecNumber>
    </recommendedName>
    <alternativeName>
        <fullName evidence="17">Phenylalanyl-tRNA synthetase beta subunit</fullName>
    </alternativeName>
</protein>
<keyword evidence="8" id="KW-0820">tRNA-binding</keyword>
<dbReference type="SUPFAM" id="SSF55681">
    <property type="entry name" value="Class II aaRS and biotin synthetases"/>
    <property type="match status" value="1"/>
</dbReference>
<feature type="domain" description="TRNA-binding" evidence="19">
    <location>
        <begin position="39"/>
        <end position="148"/>
    </location>
</feature>
<evidence type="ECO:0000256" key="14">
    <source>
        <dbReference type="ARBA" id="ARBA00022884"/>
    </source>
</evidence>
<evidence type="ECO:0000256" key="16">
    <source>
        <dbReference type="ARBA" id="ARBA00023146"/>
    </source>
</evidence>
<evidence type="ECO:0000256" key="6">
    <source>
        <dbReference type="ARBA" id="ARBA00017032"/>
    </source>
</evidence>
<comment type="catalytic activity">
    <reaction evidence="18">
        <text>tRNA(Phe) + L-phenylalanine + ATP = L-phenylalanyl-tRNA(Phe) + AMP + diphosphate + H(+)</text>
        <dbReference type="Rhea" id="RHEA:19413"/>
        <dbReference type="Rhea" id="RHEA-COMP:9668"/>
        <dbReference type="Rhea" id="RHEA-COMP:9699"/>
        <dbReference type="ChEBI" id="CHEBI:15378"/>
        <dbReference type="ChEBI" id="CHEBI:30616"/>
        <dbReference type="ChEBI" id="CHEBI:33019"/>
        <dbReference type="ChEBI" id="CHEBI:58095"/>
        <dbReference type="ChEBI" id="CHEBI:78442"/>
        <dbReference type="ChEBI" id="CHEBI:78531"/>
        <dbReference type="ChEBI" id="CHEBI:456215"/>
        <dbReference type="EC" id="6.1.1.20"/>
    </reaction>
</comment>
<keyword evidence="7" id="KW-0963">Cytoplasm</keyword>
<keyword evidence="14" id="KW-0694">RNA-binding</keyword>
<dbReference type="CDD" id="cd02796">
    <property type="entry name" value="tRNA_bind_bactPheRS"/>
    <property type="match status" value="1"/>
</dbReference>
<evidence type="ECO:0000256" key="13">
    <source>
        <dbReference type="ARBA" id="ARBA00022842"/>
    </source>
</evidence>
<dbReference type="InterPro" id="IPR041616">
    <property type="entry name" value="PheRS_beta_core"/>
</dbReference>
<keyword evidence="15" id="KW-0648">Protein biosynthesis</keyword>
<proteinExistence type="inferred from homology"/>
<dbReference type="SUPFAM" id="SSF56037">
    <property type="entry name" value="PheT/TilS domain"/>
    <property type="match status" value="1"/>
</dbReference>
<evidence type="ECO:0000256" key="18">
    <source>
        <dbReference type="ARBA" id="ARBA00049255"/>
    </source>
</evidence>
<dbReference type="InterPro" id="IPR020825">
    <property type="entry name" value="Phe-tRNA_synthase-like_B3/B4"/>
</dbReference>
<dbReference type="InterPro" id="IPR033714">
    <property type="entry name" value="tRNA_bind_bactPheRS"/>
</dbReference>
<dbReference type="EMBL" id="CAEZUZ010000001">
    <property type="protein sequence ID" value="CAB4606333.1"/>
    <property type="molecule type" value="Genomic_DNA"/>
</dbReference>
<dbReference type="InterPro" id="IPR036690">
    <property type="entry name" value="Fdx_antiC-bd_sf"/>
</dbReference>
<keyword evidence="9" id="KW-0436">Ligase</keyword>
<reference evidence="22" key="1">
    <citation type="submission" date="2020-05" db="EMBL/GenBank/DDBJ databases">
        <authorList>
            <person name="Chiriac C."/>
            <person name="Salcher M."/>
            <person name="Ghai R."/>
            <person name="Kavagutti S V."/>
        </authorList>
    </citation>
    <scope>NUCLEOTIDE SEQUENCE</scope>
</reference>
<dbReference type="InterPro" id="IPR004532">
    <property type="entry name" value="Phe-tRNA-ligase_IIc_bsu_bact"/>
</dbReference>
<dbReference type="InterPro" id="IPR002547">
    <property type="entry name" value="tRNA-bd_dom"/>
</dbReference>
<evidence type="ECO:0000259" key="19">
    <source>
        <dbReference type="PROSITE" id="PS50886"/>
    </source>
</evidence>
<dbReference type="Pfam" id="PF17759">
    <property type="entry name" value="tRNA_synthFbeta"/>
    <property type="match status" value="1"/>
</dbReference>
<dbReference type="PROSITE" id="PS51447">
    <property type="entry name" value="FDX_ACB"/>
    <property type="match status" value="1"/>
</dbReference>
<comment type="cofactor">
    <cofactor evidence="1">
        <name>Mg(2+)</name>
        <dbReference type="ChEBI" id="CHEBI:18420"/>
    </cofactor>
</comment>
<dbReference type="PROSITE" id="PS50886">
    <property type="entry name" value="TRBD"/>
    <property type="match status" value="1"/>
</dbReference>
<dbReference type="InterPro" id="IPR005147">
    <property type="entry name" value="tRNA_synthase_B5-dom"/>
</dbReference>
<dbReference type="GO" id="GO:0000287">
    <property type="term" value="F:magnesium ion binding"/>
    <property type="evidence" value="ECO:0007669"/>
    <property type="project" value="InterPro"/>
</dbReference>
<organism evidence="22">
    <name type="scientific">freshwater metagenome</name>
    <dbReference type="NCBI Taxonomy" id="449393"/>
    <lineage>
        <taxon>unclassified sequences</taxon>
        <taxon>metagenomes</taxon>
        <taxon>ecological metagenomes</taxon>
    </lineage>
</organism>
<keyword evidence="12" id="KW-0067">ATP-binding</keyword>
<dbReference type="SUPFAM" id="SSF46955">
    <property type="entry name" value="Putative DNA-binding domain"/>
    <property type="match status" value="1"/>
</dbReference>
<evidence type="ECO:0000256" key="1">
    <source>
        <dbReference type="ARBA" id="ARBA00001946"/>
    </source>
</evidence>
<dbReference type="InterPro" id="IPR005121">
    <property type="entry name" value="Fdx_antiC-bd"/>
</dbReference>
<dbReference type="PROSITE" id="PS51483">
    <property type="entry name" value="B5"/>
    <property type="match status" value="1"/>
</dbReference>
<evidence type="ECO:0000256" key="4">
    <source>
        <dbReference type="ARBA" id="ARBA00011209"/>
    </source>
</evidence>
<dbReference type="AlphaFoldDB" id="A0A6J6H1W7"/>
<dbReference type="EC" id="6.1.1.20" evidence="5"/>
<evidence type="ECO:0000256" key="7">
    <source>
        <dbReference type="ARBA" id="ARBA00022490"/>
    </source>
</evidence>
<dbReference type="CDD" id="cd00769">
    <property type="entry name" value="PheRS_beta_core"/>
    <property type="match status" value="1"/>
</dbReference>
<dbReference type="SUPFAM" id="SSF50249">
    <property type="entry name" value="Nucleic acid-binding proteins"/>
    <property type="match status" value="1"/>
</dbReference>
<comment type="subcellular location">
    <subcellularLocation>
        <location evidence="2">Cytoplasm</location>
    </subcellularLocation>
</comment>
<dbReference type="GO" id="GO:0004826">
    <property type="term" value="F:phenylalanine-tRNA ligase activity"/>
    <property type="evidence" value="ECO:0007669"/>
    <property type="project" value="UniProtKB-EC"/>
</dbReference>
<dbReference type="GO" id="GO:0006432">
    <property type="term" value="P:phenylalanyl-tRNA aminoacylation"/>
    <property type="evidence" value="ECO:0007669"/>
    <property type="project" value="InterPro"/>
</dbReference>
<dbReference type="Gene3D" id="3.50.40.10">
    <property type="entry name" value="Phenylalanyl-trna Synthetase, Chain B, domain 3"/>
    <property type="match status" value="1"/>
</dbReference>
<evidence type="ECO:0000256" key="8">
    <source>
        <dbReference type="ARBA" id="ARBA00022555"/>
    </source>
</evidence>
<dbReference type="InterPro" id="IPR012340">
    <property type="entry name" value="NA-bd_OB-fold"/>
</dbReference>
<evidence type="ECO:0000256" key="15">
    <source>
        <dbReference type="ARBA" id="ARBA00022917"/>
    </source>
</evidence>
<dbReference type="GO" id="GO:0009328">
    <property type="term" value="C:phenylalanine-tRNA ligase complex"/>
    <property type="evidence" value="ECO:0007669"/>
    <property type="project" value="TreeGrafter"/>
</dbReference>
<dbReference type="HAMAP" id="MF_00283">
    <property type="entry name" value="Phe_tRNA_synth_beta1"/>
    <property type="match status" value="1"/>
</dbReference>
<evidence type="ECO:0000256" key="5">
    <source>
        <dbReference type="ARBA" id="ARBA00012814"/>
    </source>
</evidence>
<dbReference type="Pfam" id="PF03483">
    <property type="entry name" value="B3_4"/>
    <property type="match status" value="1"/>
</dbReference>
<evidence type="ECO:0000313" key="22">
    <source>
        <dbReference type="EMBL" id="CAB4606333.1"/>
    </source>
</evidence>
<keyword evidence="16" id="KW-0030">Aminoacyl-tRNA synthetase</keyword>
<dbReference type="GO" id="GO:0005524">
    <property type="term" value="F:ATP binding"/>
    <property type="evidence" value="ECO:0007669"/>
    <property type="project" value="UniProtKB-KW"/>
</dbReference>
<keyword evidence="10" id="KW-0479">Metal-binding</keyword>
<keyword evidence="11" id="KW-0547">Nucleotide-binding</keyword>
<dbReference type="Pfam" id="PF03484">
    <property type="entry name" value="B5"/>
    <property type="match status" value="1"/>
</dbReference>
<dbReference type="InterPro" id="IPR045864">
    <property type="entry name" value="aa-tRNA-synth_II/BPL/LPL"/>
</dbReference>
<dbReference type="InterPro" id="IPR005146">
    <property type="entry name" value="B3/B4_tRNA-bd"/>
</dbReference>
<evidence type="ECO:0000256" key="10">
    <source>
        <dbReference type="ARBA" id="ARBA00022723"/>
    </source>
</evidence>
<dbReference type="Gene3D" id="3.30.930.10">
    <property type="entry name" value="Bira Bifunctional Protein, Domain 2"/>
    <property type="match status" value="1"/>
</dbReference>
<dbReference type="GO" id="GO:0000049">
    <property type="term" value="F:tRNA binding"/>
    <property type="evidence" value="ECO:0007669"/>
    <property type="project" value="UniProtKB-KW"/>
</dbReference>
<evidence type="ECO:0000259" key="21">
    <source>
        <dbReference type="PROSITE" id="PS51483"/>
    </source>
</evidence>
<evidence type="ECO:0000256" key="3">
    <source>
        <dbReference type="ARBA" id="ARBA00008653"/>
    </source>
</evidence>
<gene>
    <name evidence="22" type="ORF">UFOPK1889_00010</name>
</gene>
<dbReference type="SMART" id="SM00896">
    <property type="entry name" value="FDX-ACB"/>
    <property type="match status" value="1"/>
</dbReference>
<feature type="domain" description="FDX-ACB" evidence="20">
    <location>
        <begin position="689"/>
        <end position="781"/>
    </location>
</feature>
<dbReference type="InterPro" id="IPR045060">
    <property type="entry name" value="Phe-tRNA-ligase_IIc_bsu"/>
</dbReference>
<evidence type="ECO:0000256" key="2">
    <source>
        <dbReference type="ARBA" id="ARBA00004496"/>
    </source>
</evidence>
<dbReference type="PANTHER" id="PTHR10947:SF0">
    <property type="entry name" value="PHENYLALANINE--TRNA LIGASE BETA SUBUNIT"/>
    <property type="match status" value="1"/>
</dbReference>
<dbReference type="NCBIfam" id="TIGR00472">
    <property type="entry name" value="pheT_bact"/>
    <property type="match status" value="1"/>
</dbReference>
<comment type="similarity">
    <text evidence="3">Belongs to the phenylalanyl-tRNA synthetase beta subunit family. Type 1 subfamily.</text>
</comment>
<dbReference type="SMART" id="SM00873">
    <property type="entry name" value="B3_4"/>
    <property type="match status" value="1"/>
</dbReference>
<evidence type="ECO:0000256" key="17">
    <source>
        <dbReference type="ARBA" id="ARBA00033189"/>
    </source>
</evidence>
<dbReference type="Gene3D" id="2.40.50.140">
    <property type="entry name" value="Nucleic acid-binding proteins"/>
    <property type="match status" value="1"/>
</dbReference>
<dbReference type="Pfam" id="PF03147">
    <property type="entry name" value="FDX-ACB"/>
    <property type="match status" value="1"/>
</dbReference>
<dbReference type="InterPro" id="IPR009061">
    <property type="entry name" value="DNA-bd_dom_put_sf"/>
</dbReference>
<sequence length="782" mass="83751">MKVLLSILLEMADIPSDPEVVAVALTSLGLAVEEMDIVGAPIPGVVTARINRMEKHPDAAKVTRCFVDAGDGEERHVWCGATNMQPGDVVPLATLGTKMPNGMDIARRGILGIDSEGMLCSEVELGLSEESSGLLILPKDSPLGVSPFEVLGIEHDVVFDLDLTRNRADCWGHLGVARDLAAHFAVPLKGPRIDVGARGAEKSLPVVIDAQENCGSFSISYVSGITVGPSPRSVASRLAHLGMRSINNVVDASNLVMLETNQPNHAYDAAVVSSFRVRLATAGEKLTTLDGQERALHPEDLLICNGVDNSGVGLAGVMGDQHSEITDVTTTLAVESAWFSPDPIRFAAIRHGLRSEASVRFERGTDPNAWELAAERFVTILRESCPTATLHTGATIVRTPHCPQPIPVDVSVDSVERKLGIRIEADRIVSILNAIGFSASVKGDIVSSVVPTWRPDCSESVDIIEEVARHFGYDNIGKTVPNSTVHGRLSSMQQRRRTLRRVLVGLGLDEAMPSPFLAPGDLSRVGLSEDSVLRIANPLVADESILRTSLRPGLLRSLRYNQSHRAPRVGLWEIGHVYPKSDAQLPDESEQLAIVVAGGDAETALTQWNAICDALSVGTQLDQSRVPSGLHATRSATLARGKQVVGVVGEVDPMVLHELGIEGRVSILEVNLSILLNEEPKPVQAKDINRFPSSDIDLAFVAPDSVPAVNIQRALRQAVAKRLVSIELFDVYRGKGVAEDSRSLAFRIRMQEAGGTLTDSVLAEVQQACIAAAQKAGAALRS</sequence>
<dbReference type="Pfam" id="PF01588">
    <property type="entry name" value="tRNA_bind"/>
    <property type="match status" value="1"/>
</dbReference>
<evidence type="ECO:0000256" key="12">
    <source>
        <dbReference type="ARBA" id="ARBA00022840"/>
    </source>
</evidence>
<name>A0A6J6H1W7_9ZZZZ</name>
<dbReference type="PANTHER" id="PTHR10947">
    <property type="entry name" value="PHENYLALANYL-TRNA SYNTHETASE BETA CHAIN AND LEUCINE-RICH REPEAT-CONTAINING PROTEIN 47"/>
    <property type="match status" value="1"/>
</dbReference>